<dbReference type="KEGG" id="nco:AAW31_13585"/>
<feature type="compositionally biased region" description="Basic and acidic residues" evidence="1">
    <location>
        <begin position="25"/>
        <end position="64"/>
    </location>
</feature>
<accession>A0A0F7KIC4</accession>
<evidence type="ECO:0000313" key="3">
    <source>
        <dbReference type="EMBL" id="TYP93071.1"/>
    </source>
</evidence>
<feature type="compositionally biased region" description="Basic and acidic residues" evidence="1">
    <location>
        <begin position="73"/>
        <end position="100"/>
    </location>
</feature>
<dbReference type="RefSeq" id="WP_046850635.1">
    <property type="nucleotide sequence ID" value="NZ_CP011451.1"/>
</dbReference>
<evidence type="ECO:0000313" key="2">
    <source>
        <dbReference type="EMBL" id="AKH38597.1"/>
    </source>
</evidence>
<sequence length="100" mass="11510">MNNHLKVVFTVVMLAFILSACDSREENRRENVLEQKADRMEEKADMTRDRGEAAADRIEKRDPGLTDSPSIDRAAEATRKSTERSADQMEEQADRIREQK</sequence>
<evidence type="ECO:0000313" key="4">
    <source>
        <dbReference type="Proteomes" id="UP000034156"/>
    </source>
</evidence>
<dbReference type="EMBL" id="VNHT01000004">
    <property type="protein sequence ID" value="TYP93071.1"/>
    <property type="molecule type" value="Genomic_DNA"/>
</dbReference>
<dbReference type="OrthoDB" id="8564490at2"/>
<organism evidence="2 4">
    <name type="scientific">Nitrosomonas communis</name>
    <dbReference type="NCBI Taxonomy" id="44574"/>
    <lineage>
        <taxon>Bacteria</taxon>
        <taxon>Pseudomonadati</taxon>
        <taxon>Pseudomonadota</taxon>
        <taxon>Betaproteobacteria</taxon>
        <taxon>Nitrosomonadales</taxon>
        <taxon>Nitrosomonadaceae</taxon>
        <taxon>Nitrosomonas</taxon>
    </lineage>
</organism>
<keyword evidence="4" id="KW-1185">Reference proteome</keyword>
<dbReference type="PATRIC" id="fig|44574.3.peg.3303"/>
<protein>
    <recommendedName>
        <fullName evidence="6">Lipoprotein</fullName>
    </recommendedName>
</protein>
<dbReference type="EMBL" id="CP011451">
    <property type="protein sequence ID" value="AKH38597.1"/>
    <property type="molecule type" value="Genomic_DNA"/>
</dbReference>
<reference evidence="4" key="1">
    <citation type="submission" date="2015-05" db="EMBL/GenBank/DDBJ databases">
        <title>Draft genome of Nitrosomonas communis strain Nm2.</title>
        <authorList>
            <person name="Kozlowski J.A."/>
            <person name="Kits K.D."/>
            <person name="Stein L.Y."/>
        </authorList>
    </citation>
    <scope>NUCLEOTIDE SEQUENCE [LARGE SCALE GENOMIC DNA]</scope>
    <source>
        <strain evidence="4">Nm2</strain>
    </source>
</reference>
<evidence type="ECO:0000256" key="1">
    <source>
        <dbReference type="SAM" id="MobiDB-lite"/>
    </source>
</evidence>
<dbReference type="Proteomes" id="UP000034156">
    <property type="component" value="Chromosome"/>
</dbReference>
<dbReference type="Proteomes" id="UP000324176">
    <property type="component" value="Unassembled WGS sequence"/>
</dbReference>
<name>A0A0F7KIC4_9PROT</name>
<feature type="region of interest" description="Disordered" evidence="1">
    <location>
        <begin position="25"/>
        <end position="100"/>
    </location>
</feature>
<gene>
    <name evidence="2" type="ORF">AAW31_13585</name>
    <name evidence="3" type="ORF">BCL69_100472</name>
</gene>
<proteinExistence type="predicted"/>
<dbReference type="PROSITE" id="PS51257">
    <property type="entry name" value="PROKAR_LIPOPROTEIN"/>
    <property type="match status" value="1"/>
</dbReference>
<evidence type="ECO:0008006" key="6">
    <source>
        <dbReference type="Google" id="ProtNLM"/>
    </source>
</evidence>
<reference evidence="2 4" key="2">
    <citation type="journal article" date="2016" name="Genome Announc.">
        <title>Genome Sequence of Nitrosomonas communis Strain Nm2, a Mesophilic Ammonia-Oxidizing Bacterium Isolated from Mediterranean Soil.</title>
        <authorList>
            <person name="Kozlowski J.A."/>
            <person name="Kits K.D."/>
            <person name="Stein L.Y."/>
        </authorList>
    </citation>
    <scope>NUCLEOTIDE SEQUENCE [LARGE SCALE GENOMIC DNA]</scope>
    <source>
        <strain evidence="2 4">Nm2</strain>
    </source>
</reference>
<dbReference type="AlphaFoldDB" id="A0A0F7KIC4"/>
<reference evidence="3 5" key="3">
    <citation type="submission" date="2019-07" db="EMBL/GenBank/DDBJ databases">
        <title>Active sludge and wastewater microbial communities from Klosterneuburg, Austria.</title>
        <authorList>
            <person name="Wagner M."/>
        </authorList>
    </citation>
    <scope>NUCLEOTIDE SEQUENCE [LARGE SCALE GENOMIC DNA]</scope>
    <source>
        <strain evidence="3 5">Nm2</strain>
    </source>
</reference>
<evidence type="ECO:0000313" key="5">
    <source>
        <dbReference type="Proteomes" id="UP000324176"/>
    </source>
</evidence>